<evidence type="ECO:0000313" key="2">
    <source>
        <dbReference type="Proteomes" id="UP000649617"/>
    </source>
</evidence>
<dbReference type="AlphaFoldDB" id="A0A812Q491"/>
<dbReference type="Gene3D" id="3.40.50.150">
    <property type="entry name" value="Vaccinia Virus protein VP39"/>
    <property type="match status" value="1"/>
</dbReference>
<gene>
    <name evidence="1" type="ORF">SPIL2461_LOCUS9367</name>
</gene>
<evidence type="ECO:0000313" key="1">
    <source>
        <dbReference type="EMBL" id="CAE7383568.1"/>
    </source>
</evidence>
<dbReference type="OrthoDB" id="426568at2759"/>
<keyword evidence="2" id="KW-1185">Reference proteome</keyword>
<protein>
    <submittedName>
        <fullName evidence="1">Uncharacterized protein</fullName>
    </submittedName>
</protein>
<reference evidence="1" key="1">
    <citation type="submission" date="2021-02" db="EMBL/GenBank/DDBJ databases">
        <authorList>
            <person name="Dougan E. K."/>
            <person name="Rhodes N."/>
            <person name="Thang M."/>
            <person name="Chan C."/>
        </authorList>
    </citation>
    <scope>NUCLEOTIDE SEQUENCE</scope>
</reference>
<name>A0A812Q491_SYMPI</name>
<sequence length="222" mass="24867">MGKSLGFFGNHGVAFVVMVCVVKKMRPKLFVHENTRAFDVSILSDLLPEYHLHHWYMKPEEFGCPASRTRSYSALVRGDHDLVHGMEHFFRMSTLTSDELDCGSFLIAPEAEVEEMKASMAARSCRGTDERFEDLLPVAASCNLRKFKTNDEIARVLRTQCHEVAMNLDQDCDVQAHAGKRLPCILASTNYMWAALRARPFTGKDPCCVAKPAVKSSHGVIS</sequence>
<dbReference type="EMBL" id="CAJNIZ010016256">
    <property type="protein sequence ID" value="CAE7383568.1"/>
    <property type="molecule type" value="Genomic_DNA"/>
</dbReference>
<organism evidence="1 2">
    <name type="scientific">Symbiodinium pilosum</name>
    <name type="common">Dinoflagellate</name>
    <dbReference type="NCBI Taxonomy" id="2952"/>
    <lineage>
        <taxon>Eukaryota</taxon>
        <taxon>Sar</taxon>
        <taxon>Alveolata</taxon>
        <taxon>Dinophyceae</taxon>
        <taxon>Suessiales</taxon>
        <taxon>Symbiodiniaceae</taxon>
        <taxon>Symbiodinium</taxon>
    </lineage>
</organism>
<accession>A0A812Q491</accession>
<comment type="caution">
    <text evidence="1">The sequence shown here is derived from an EMBL/GenBank/DDBJ whole genome shotgun (WGS) entry which is preliminary data.</text>
</comment>
<dbReference type="SUPFAM" id="SSF53335">
    <property type="entry name" value="S-adenosyl-L-methionine-dependent methyltransferases"/>
    <property type="match status" value="1"/>
</dbReference>
<dbReference type="Proteomes" id="UP000649617">
    <property type="component" value="Unassembled WGS sequence"/>
</dbReference>
<proteinExistence type="predicted"/>
<dbReference type="InterPro" id="IPR029063">
    <property type="entry name" value="SAM-dependent_MTases_sf"/>
</dbReference>